<protein>
    <submittedName>
        <fullName evidence="2">Uncharacterized protein</fullName>
    </submittedName>
</protein>
<organism evidence="2 3">
    <name type="scientific">Lophiostoma macrostomum CBS 122681</name>
    <dbReference type="NCBI Taxonomy" id="1314788"/>
    <lineage>
        <taxon>Eukaryota</taxon>
        <taxon>Fungi</taxon>
        <taxon>Dikarya</taxon>
        <taxon>Ascomycota</taxon>
        <taxon>Pezizomycotina</taxon>
        <taxon>Dothideomycetes</taxon>
        <taxon>Pleosporomycetidae</taxon>
        <taxon>Pleosporales</taxon>
        <taxon>Lophiostomataceae</taxon>
        <taxon>Lophiostoma</taxon>
    </lineage>
</organism>
<keyword evidence="3" id="KW-1185">Reference proteome</keyword>
<evidence type="ECO:0000313" key="2">
    <source>
        <dbReference type="EMBL" id="KAF2647574.1"/>
    </source>
</evidence>
<proteinExistence type="predicted"/>
<gene>
    <name evidence="2" type="ORF">K491DRAFT_685416</name>
</gene>
<name>A0A6A6SN19_9PLEO</name>
<accession>A0A6A6SN19</accession>
<dbReference type="Proteomes" id="UP000799324">
    <property type="component" value="Unassembled WGS sequence"/>
</dbReference>
<feature type="region of interest" description="Disordered" evidence="1">
    <location>
        <begin position="160"/>
        <end position="226"/>
    </location>
</feature>
<dbReference type="OrthoDB" id="3778648at2759"/>
<dbReference type="EMBL" id="MU004604">
    <property type="protein sequence ID" value="KAF2647574.1"/>
    <property type="molecule type" value="Genomic_DNA"/>
</dbReference>
<reference evidence="2" key="1">
    <citation type="journal article" date="2020" name="Stud. Mycol.">
        <title>101 Dothideomycetes genomes: a test case for predicting lifestyles and emergence of pathogens.</title>
        <authorList>
            <person name="Haridas S."/>
            <person name="Albert R."/>
            <person name="Binder M."/>
            <person name="Bloem J."/>
            <person name="Labutti K."/>
            <person name="Salamov A."/>
            <person name="Andreopoulos B."/>
            <person name="Baker S."/>
            <person name="Barry K."/>
            <person name="Bills G."/>
            <person name="Bluhm B."/>
            <person name="Cannon C."/>
            <person name="Castanera R."/>
            <person name="Culley D."/>
            <person name="Daum C."/>
            <person name="Ezra D."/>
            <person name="Gonzalez J."/>
            <person name="Henrissat B."/>
            <person name="Kuo A."/>
            <person name="Liang C."/>
            <person name="Lipzen A."/>
            <person name="Lutzoni F."/>
            <person name="Magnuson J."/>
            <person name="Mondo S."/>
            <person name="Nolan M."/>
            <person name="Ohm R."/>
            <person name="Pangilinan J."/>
            <person name="Park H.-J."/>
            <person name="Ramirez L."/>
            <person name="Alfaro M."/>
            <person name="Sun H."/>
            <person name="Tritt A."/>
            <person name="Yoshinaga Y."/>
            <person name="Zwiers L.-H."/>
            <person name="Turgeon B."/>
            <person name="Goodwin S."/>
            <person name="Spatafora J."/>
            <person name="Crous P."/>
            <person name="Grigoriev I."/>
        </authorList>
    </citation>
    <scope>NUCLEOTIDE SEQUENCE</scope>
    <source>
        <strain evidence="2">CBS 122681</strain>
    </source>
</reference>
<feature type="compositionally biased region" description="Polar residues" evidence="1">
    <location>
        <begin position="211"/>
        <end position="226"/>
    </location>
</feature>
<evidence type="ECO:0000256" key="1">
    <source>
        <dbReference type="SAM" id="MobiDB-lite"/>
    </source>
</evidence>
<sequence length="226" mass="24839">MLGHESAKSAMALSEENLKMHNAAYPKVSALCGQTYWRLLITHWKNDGYFQVNLIREERAMATEMALYRQVFGDQEEVEDAKPSDAMRNIGDSYANTLALYTAPFASSEAPMSRFLSMGPTQDAHPWMAKATMEESGVSHGDLEALDLRRLASEMVDVKSAAKDEAQGSGGTPRPSSDTLSVSRFRELTQIRRAGKTVGTRMKKKIGVRKTPSSQTKASSATLGSR</sequence>
<dbReference type="AlphaFoldDB" id="A0A6A6SN19"/>
<evidence type="ECO:0000313" key="3">
    <source>
        <dbReference type="Proteomes" id="UP000799324"/>
    </source>
</evidence>